<comment type="caution">
    <text evidence="2">The sequence shown here is derived from an EMBL/GenBank/DDBJ whole genome shotgun (WGS) entry which is preliminary data.</text>
</comment>
<name>A0AAN8DIV6_CHAGU</name>
<dbReference type="EMBL" id="JAURVH010001522">
    <property type="protein sequence ID" value="KAK5921888.1"/>
    <property type="molecule type" value="Genomic_DNA"/>
</dbReference>
<accession>A0AAN8DIV6</accession>
<reference evidence="2 3" key="1">
    <citation type="journal article" date="2023" name="Mol. Biol. Evol.">
        <title>Genomics of Secondarily Temperate Adaptation in the Only Non-Antarctic Icefish.</title>
        <authorList>
            <person name="Rivera-Colon A.G."/>
            <person name="Rayamajhi N."/>
            <person name="Minhas B.F."/>
            <person name="Madrigal G."/>
            <person name="Bilyk K.T."/>
            <person name="Yoon V."/>
            <person name="Hune M."/>
            <person name="Gregory S."/>
            <person name="Cheng C.H.C."/>
            <person name="Catchen J.M."/>
        </authorList>
    </citation>
    <scope>NUCLEOTIDE SEQUENCE [LARGE SCALE GENOMIC DNA]</scope>
    <source>
        <tissue evidence="2">White muscle</tissue>
    </source>
</reference>
<feature type="region of interest" description="Disordered" evidence="1">
    <location>
        <begin position="58"/>
        <end position="99"/>
    </location>
</feature>
<protein>
    <submittedName>
        <fullName evidence="2">Uncharacterized protein</fullName>
    </submittedName>
</protein>
<organism evidence="2 3">
    <name type="scientific">Champsocephalus gunnari</name>
    <name type="common">Mackerel icefish</name>
    <dbReference type="NCBI Taxonomy" id="52237"/>
    <lineage>
        <taxon>Eukaryota</taxon>
        <taxon>Metazoa</taxon>
        <taxon>Chordata</taxon>
        <taxon>Craniata</taxon>
        <taxon>Vertebrata</taxon>
        <taxon>Euteleostomi</taxon>
        <taxon>Actinopterygii</taxon>
        <taxon>Neopterygii</taxon>
        <taxon>Teleostei</taxon>
        <taxon>Neoteleostei</taxon>
        <taxon>Acanthomorphata</taxon>
        <taxon>Eupercaria</taxon>
        <taxon>Perciformes</taxon>
        <taxon>Notothenioidei</taxon>
        <taxon>Channichthyidae</taxon>
        <taxon>Champsocephalus</taxon>
    </lineage>
</organism>
<dbReference type="Proteomes" id="UP001331515">
    <property type="component" value="Unassembled WGS sequence"/>
</dbReference>
<evidence type="ECO:0000256" key="1">
    <source>
        <dbReference type="SAM" id="MobiDB-lite"/>
    </source>
</evidence>
<sequence length="99" mass="10782">MNRCGDSKWKQRENGQIRRKKHFIYANEKAVAQAFKLATWALSILPLSSPLTVSLSTPGPGIPTARGYSMRGGGGKGVRRSGDAGETVSQKIHQQGSWQ</sequence>
<keyword evidence="3" id="KW-1185">Reference proteome</keyword>
<feature type="compositionally biased region" description="Polar residues" evidence="1">
    <location>
        <begin position="87"/>
        <end position="99"/>
    </location>
</feature>
<gene>
    <name evidence="2" type="ORF">CgunFtcFv8_019205</name>
</gene>
<proteinExistence type="predicted"/>
<evidence type="ECO:0000313" key="3">
    <source>
        <dbReference type="Proteomes" id="UP001331515"/>
    </source>
</evidence>
<dbReference type="AlphaFoldDB" id="A0AAN8DIV6"/>
<evidence type="ECO:0000313" key="2">
    <source>
        <dbReference type="EMBL" id="KAK5921888.1"/>
    </source>
</evidence>